<name>A0A3Q2QYF8_FUNHE</name>
<feature type="compositionally biased region" description="Acidic residues" evidence="8">
    <location>
        <begin position="626"/>
        <end position="736"/>
    </location>
</feature>
<evidence type="ECO:0000313" key="10">
    <source>
        <dbReference type="Ensembl" id="ENSFHEP00000033223.1"/>
    </source>
</evidence>
<comment type="subcellular location">
    <subcellularLocation>
        <location evidence="1">Nucleus</location>
    </subcellularLocation>
</comment>
<accession>A0A3Q2QYF8</accession>
<feature type="compositionally biased region" description="Low complexity" evidence="8">
    <location>
        <begin position="107"/>
        <end position="116"/>
    </location>
</feature>
<feature type="compositionally biased region" description="Gly residues" evidence="8">
    <location>
        <begin position="200"/>
        <end position="215"/>
    </location>
</feature>
<evidence type="ECO:0000256" key="1">
    <source>
        <dbReference type="ARBA" id="ARBA00004123"/>
    </source>
</evidence>
<dbReference type="GeneTree" id="ENSGT00530000063777"/>
<protein>
    <submittedName>
        <fullName evidence="10">A kinase (PRKA) anchor protein 8-like</fullName>
    </submittedName>
</protein>
<dbReference type="Proteomes" id="UP000265000">
    <property type="component" value="Unplaced"/>
</dbReference>
<feature type="region of interest" description="Disordered" evidence="8">
    <location>
        <begin position="88"/>
        <end position="116"/>
    </location>
</feature>
<keyword evidence="3" id="KW-0677">Repeat</keyword>
<evidence type="ECO:0000256" key="7">
    <source>
        <dbReference type="PROSITE-ProRule" id="PRU01140"/>
    </source>
</evidence>
<reference evidence="10" key="1">
    <citation type="submission" date="2025-08" db="UniProtKB">
        <authorList>
            <consortium name="Ensembl"/>
        </authorList>
    </citation>
    <scope>IDENTIFICATION</scope>
</reference>
<dbReference type="CTD" id="26993"/>
<dbReference type="GO" id="GO:0008270">
    <property type="term" value="F:zinc ion binding"/>
    <property type="evidence" value="ECO:0007669"/>
    <property type="project" value="UniProtKB-KW"/>
</dbReference>
<sequence>MDSRGYGSGYSSWGGGNSGSRGSGGFDMYGGGGYKDSGIGGYGGGGGSGGGHMKRGLSGGSLLSSSGTHADAVIAKINQRLDMLTQLEGGFRGPRGDRFDEYESFDSRSSGLSSSRDLYRSGGGSYGFGDGRGDSMLMNQRGGSGFGGGIGLGGGGGFDSPSSSYGVAKMRQNMRDSFASGQGGSGGGGWVGAGRRSPRRGGGAGPRGTGGGFGGRRSDPTPLGGGLRGGGGQSHRGHSPGGGRGKLPSLLSNRMYPESGGFQGSGPGPQDFPGRHFGGGPRGGRQRGRKRPLIKQQVKPQRDGQKKRKQTPTGADEPESKMNKTESEGTDEAATQEEPKAEGDDDDKPEAATEEMDPSEEGKTDGSKQDDKKKSPLKQATTPAQEKQQKARKRRGFMDRLMFACSVCKFRSFYKEEMDAHLESRFHKDHFKFLSSQLSKPTTDFLQEYMQNKFKKTAERVGQLENHSATVCQIYREQDLTRELGMEHFMRKVEAAHCGACDLFIPMQPHLIQKHIKSPDHNYNRKGMMEQSKRGSLSVARSILNHKLIGKKLESYLKGENPFTGNQDEHDPDDSMAMDVSELELTGEASENQPENTETKDESAAEGGAAEGGADGEEKAAPAVTEEGEEKMEEQQENQADGEQENQADGEQENQADGEQENQADGEQENQADGEQENQADGEQENQADGEQENQEYGEEENHGDEEGFAVGEDEEDEGYVVHDEDDQEGEEECQE</sequence>
<dbReference type="GO" id="GO:0005634">
    <property type="term" value="C:nucleus"/>
    <property type="evidence" value="ECO:0007669"/>
    <property type="project" value="UniProtKB-SubCell"/>
</dbReference>
<proteinExistence type="inferred from homology"/>
<evidence type="ECO:0000259" key="9">
    <source>
        <dbReference type="PROSITE" id="PS51799"/>
    </source>
</evidence>
<dbReference type="OrthoDB" id="8923935at2759"/>
<dbReference type="GeneID" id="105939483"/>
<dbReference type="STRING" id="8078.ENSFHEP00000033223"/>
<feature type="compositionally biased region" description="Gly residues" evidence="8">
    <location>
        <begin position="223"/>
        <end position="245"/>
    </location>
</feature>
<evidence type="ECO:0000256" key="6">
    <source>
        <dbReference type="ARBA" id="ARBA00023242"/>
    </source>
</evidence>
<keyword evidence="6" id="KW-0539">Nucleus</keyword>
<feature type="domain" description="C2H2 AKAP95-type" evidence="9">
    <location>
        <begin position="498"/>
        <end position="521"/>
    </location>
</feature>
<dbReference type="AlphaFoldDB" id="A0A3Q2QYF8"/>
<evidence type="ECO:0000256" key="4">
    <source>
        <dbReference type="ARBA" id="ARBA00022771"/>
    </source>
</evidence>
<evidence type="ECO:0000256" key="5">
    <source>
        <dbReference type="ARBA" id="ARBA00022833"/>
    </source>
</evidence>
<keyword evidence="5" id="KW-0862">Zinc</keyword>
<dbReference type="GO" id="GO:0003677">
    <property type="term" value="F:DNA binding"/>
    <property type="evidence" value="ECO:0007669"/>
    <property type="project" value="InterPro"/>
</dbReference>
<feature type="compositionally biased region" description="Basic and acidic residues" evidence="8">
    <location>
        <begin position="318"/>
        <end position="327"/>
    </location>
</feature>
<dbReference type="Pfam" id="PF04988">
    <property type="entry name" value="AKAP95"/>
    <property type="match status" value="1"/>
</dbReference>
<evidence type="ECO:0000256" key="2">
    <source>
        <dbReference type="ARBA" id="ARBA00022723"/>
    </source>
</evidence>
<dbReference type="InterPro" id="IPR034736">
    <property type="entry name" value="ZF_C2H2_AKAP95"/>
</dbReference>
<dbReference type="PANTHER" id="PTHR12190">
    <property type="entry name" value="A-KINASE ANCHOR PROTEIN AKAP 8"/>
    <property type="match status" value="1"/>
</dbReference>
<feature type="compositionally biased region" description="Basic residues" evidence="8">
    <location>
        <begin position="284"/>
        <end position="293"/>
    </location>
</feature>
<feature type="domain" description="C2H2 AKAP95-type" evidence="9">
    <location>
        <begin position="405"/>
        <end position="427"/>
    </location>
</feature>
<evidence type="ECO:0000313" key="11">
    <source>
        <dbReference type="Proteomes" id="UP000265000"/>
    </source>
</evidence>
<organism evidence="10 11">
    <name type="scientific">Fundulus heteroclitus</name>
    <name type="common">Killifish</name>
    <name type="synonym">Mummichog</name>
    <dbReference type="NCBI Taxonomy" id="8078"/>
    <lineage>
        <taxon>Eukaryota</taxon>
        <taxon>Metazoa</taxon>
        <taxon>Chordata</taxon>
        <taxon>Craniata</taxon>
        <taxon>Vertebrata</taxon>
        <taxon>Euteleostomi</taxon>
        <taxon>Actinopterygii</taxon>
        <taxon>Neopterygii</taxon>
        <taxon>Teleostei</taxon>
        <taxon>Neoteleostei</taxon>
        <taxon>Acanthomorphata</taxon>
        <taxon>Ovalentaria</taxon>
        <taxon>Atherinomorphae</taxon>
        <taxon>Cyprinodontiformes</taxon>
        <taxon>Fundulidae</taxon>
        <taxon>Fundulus</taxon>
    </lineage>
</organism>
<dbReference type="PROSITE" id="PS51799">
    <property type="entry name" value="ZF_C2H2_AKAP95"/>
    <property type="match status" value="2"/>
</dbReference>
<feature type="compositionally biased region" description="Gly residues" evidence="8">
    <location>
        <begin position="181"/>
        <end position="192"/>
    </location>
</feature>
<dbReference type="PANTHER" id="PTHR12190:SF4">
    <property type="entry name" value="A-KINASE ANCHOR PROTEIN 8-LIKE"/>
    <property type="match status" value="1"/>
</dbReference>
<feature type="compositionally biased region" description="Basic and acidic residues" evidence="8">
    <location>
        <begin position="360"/>
        <end position="374"/>
    </location>
</feature>
<dbReference type="InterPro" id="IPR007071">
    <property type="entry name" value="AKAP95"/>
</dbReference>
<reference evidence="10" key="2">
    <citation type="submission" date="2025-09" db="UniProtKB">
        <authorList>
            <consortium name="Ensembl"/>
        </authorList>
    </citation>
    <scope>IDENTIFICATION</scope>
</reference>
<keyword evidence="2" id="KW-0479">Metal-binding</keyword>
<dbReference type="Ensembl" id="ENSFHET00000027295.1">
    <property type="protein sequence ID" value="ENSFHEP00000033223.1"/>
    <property type="gene ID" value="ENSFHEG00000020211.1"/>
</dbReference>
<keyword evidence="4 7" id="KW-0863">Zinc-finger</keyword>
<feature type="region of interest" description="Disordered" evidence="8">
    <location>
        <begin position="176"/>
        <end position="394"/>
    </location>
</feature>
<feature type="region of interest" description="Disordered" evidence="8">
    <location>
        <begin position="586"/>
        <end position="736"/>
    </location>
</feature>
<evidence type="ECO:0000256" key="8">
    <source>
        <dbReference type="SAM" id="MobiDB-lite"/>
    </source>
</evidence>
<evidence type="ECO:0000256" key="3">
    <source>
        <dbReference type="ARBA" id="ARBA00022737"/>
    </source>
</evidence>
<feature type="compositionally biased region" description="Acidic residues" evidence="8">
    <location>
        <begin position="343"/>
        <end position="359"/>
    </location>
</feature>
<keyword evidence="11" id="KW-1185">Reference proteome</keyword>
<comment type="similarity">
    <text evidence="7">Belongs to the AKAP95 family.</text>
</comment>